<dbReference type="InterPro" id="IPR012904">
    <property type="entry name" value="OGG_N"/>
</dbReference>
<feature type="region of interest" description="Disordered" evidence="12">
    <location>
        <begin position="64"/>
        <end position="89"/>
    </location>
</feature>
<evidence type="ECO:0000256" key="6">
    <source>
        <dbReference type="ARBA" id="ARBA00023204"/>
    </source>
</evidence>
<gene>
    <name evidence="14" type="ORF">D0859_09736</name>
</gene>
<dbReference type="PANTHER" id="PTHR10242:SF2">
    <property type="entry name" value="N-GLYCOSYLASE_DNA LYASE"/>
    <property type="match status" value="1"/>
</dbReference>
<comment type="caution">
    <text evidence="14">The sequence shown here is derived from an EMBL/GenBank/DDBJ whole genome shotgun (WGS) entry which is preliminary data.</text>
</comment>
<dbReference type="Pfam" id="PF00730">
    <property type="entry name" value="HhH-GPD"/>
    <property type="match status" value="1"/>
</dbReference>
<dbReference type="SMART" id="SM00478">
    <property type="entry name" value="ENDO3c"/>
    <property type="match status" value="1"/>
</dbReference>
<evidence type="ECO:0000256" key="2">
    <source>
        <dbReference type="ARBA" id="ARBA00010679"/>
    </source>
</evidence>
<evidence type="ECO:0000256" key="5">
    <source>
        <dbReference type="ARBA" id="ARBA00022801"/>
    </source>
</evidence>
<proteinExistence type="inferred from homology"/>
<dbReference type="EC" id="4.2.99.18" evidence="3"/>
<evidence type="ECO:0000256" key="12">
    <source>
        <dbReference type="SAM" id="MobiDB-lite"/>
    </source>
</evidence>
<evidence type="ECO:0000256" key="1">
    <source>
        <dbReference type="ARBA" id="ARBA00004123"/>
    </source>
</evidence>
<accession>A0A3M7IL21</accession>
<dbReference type="GO" id="GO:0006285">
    <property type="term" value="P:base-excision repair, AP site formation"/>
    <property type="evidence" value="ECO:0007669"/>
    <property type="project" value="TreeGrafter"/>
</dbReference>
<feature type="domain" description="HhH-GPD" evidence="13">
    <location>
        <begin position="147"/>
        <end position="334"/>
    </location>
</feature>
<dbReference type="PANTHER" id="PTHR10242">
    <property type="entry name" value="8-OXOGUANINE DNA GLYCOSYLASE"/>
    <property type="match status" value="1"/>
</dbReference>
<dbReference type="Gene3D" id="1.10.340.30">
    <property type="entry name" value="Hypothetical protein, domain 2"/>
    <property type="match status" value="1"/>
</dbReference>
<evidence type="ECO:0000259" key="13">
    <source>
        <dbReference type="SMART" id="SM00478"/>
    </source>
</evidence>
<dbReference type="GO" id="GO:0003684">
    <property type="term" value="F:damaged DNA binding"/>
    <property type="evidence" value="ECO:0007669"/>
    <property type="project" value="InterPro"/>
</dbReference>
<evidence type="ECO:0000256" key="11">
    <source>
        <dbReference type="ARBA" id="ARBA00044632"/>
    </source>
</evidence>
<dbReference type="GO" id="GO:0006289">
    <property type="term" value="P:nucleotide-excision repair"/>
    <property type="evidence" value="ECO:0007669"/>
    <property type="project" value="InterPro"/>
</dbReference>
<keyword evidence="10" id="KW-0326">Glycosidase</keyword>
<name>A0A3M7IL21_HORWE</name>
<dbReference type="CDD" id="cd00056">
    <property type="entry name" value="ENDO3c"/>
    <property type="match status" value="1"/>
</dbReference>
<comment type="similarity">
    <text evidence="2">Belongs to the type-1 OGG1 family.</text>
</comment>
<dbReference type="InterPro" id="IPR011257">
    <property type="entry name" value="DNA_glycosylase"/>
</dbReference>
<keyword evidence="7" id="KW-0456">Lyase</keyword>
<dbReference type="Gene3D" id="3.30.310.40">
    <property type="match status" value="1"/>
</dbReference>
<evidence type="ECO:0000256" key="4">
    <source>
        <dbReference type="ARBA" id="ARBA00022763"/>
    </source>
</evidence>
<evidence type="ECO:0000256" key="10">
    <source>
        <dbReference type="ARBA" id="ARBA00023295"/>
    </source>
</evidence>
<dbReference type="InterPro" id="IPR003265">
    <property type="entry name" value="HhH-GPD_domain"/>
</dbReference>
<dbReference type="OrthoDB" id="238681at2759"/>
<keyword evidence="5" id="KW-0378">Hydrolase</keyword>
<dbReference type="VEuPathDB" id="FungiDB:BTJ68_08922"/>
<keyword evidence="9" id="KW-0511">Multifunctional enzyme</keyword>
<dbReference type="EMBL" id="QWIT01000311">
    <property type="protein sequence ID" value="RMZ26209.1"/>
    <property type="molecule type" value="Genomic_DNA"/>
</dbReference>
<dbReference type="FunFam" id="1.10.1670.10:FF:000005">
    <property type="entry name" value="N-glycosylase/DNA lyase OGG1"/>
    <property type="match status" value="1"/>
</dbReference>
<organism evidence="14 15">
    <name type="scientific">Hortaea werneckii</name>
    <name type="common">Black yeast</name>
    <name type="synonym">Cladosporium werneckii</name>
    <dbReference type="NCBI Taxonomy" id="91943"/>
    <lineage>
        <taxon>Eukaryota</taxon>
        <taxon>Fungi</taxon>
        <taxon>Dikarya</taxon>
        <taxon>Ascomycota</taxon>
        <taxon>Pezizomycotina</taxon>
        <taxon>Dothideomycetes</taxon>
        <taxon>Dothideomycetidae</taxon>
        <taxon>Mycosphaerellales</taxon>
        <taxon>Teratosphaeriaceae</taxon>
        <taxon>Hortaea</taxon>
    </lineage>
</organism>
<dbReference type="Proteomes" id="UP000281677">
    <property type="component" value="Unassembled WGS sequence"/>
</dbReference>
<dbReference type="Pfam" id="PF07934">
    <property type="entry name" value="OGG_N"/>
    <property type="match status" value="1"/>
</dbReference>
<evidence type="ECO:0000256" key="9">
    <source>
        <dbReference type="ARBA" id="ARBA00023268"/>
    </source>
</evidence>
<dbReference type="GO" id="GO:0034039">
    <property type="term" value="F:8-oxo-7,8-dihydroguanine DNA N-glycosylase activity"/>
    <property type="evidence" value="ECO:0007669"/>
    <property type="project" value="TreeGrafter"/>
</dbReference>
<evidence type="ECO:0000256" key="8">
    <source>
        <dbReference type="ARBA" id="ARBA00023242"/>
    </source>
</evidence>
<evidence type="ECO:0000313" key="14">
    <source>
        <dbReference type="EMBL" id="RMZ26209.1"/>
    </source>
</evidence>
<reference evidence="14 15" key="1">
    <citation type="journal article" date="2018" name="BMC Genomics">
        <title>Genomic evidence for intraspecific hybridization in a clonal and extremely halotolerant yeast.</title>
        <authorList>
            <person name="Gostincar C."/>
            <person name="Stajich J.E."/>
            <person name="Zupancic J."/>
            <person name="Zalar P."/>
            <person name="Gunde-Cimerman N."/>
        </authorList>
    </citation>
    <scope>NUCLEOTIDE SEQUENCE [LARGE SCALE GENOMIC DNA]</scope>
    <source>
        <strain evidence="14 15">EXF-120</strain>
    </source>
</reference>
<comment type="subcellular location">
    <subcellularLocation>
        <location evidence="1">Nucleus</location>
    </subcellularLocation>
</comment>
<protein>
    <recommendedName>
        <fullName evidence="3">DNA-(apurinic or apyrimidinic site) lyase</fullName>
        <ecNumber evidence="3">4.2.99.18</ecNumber>
    </recommendedName>
</protein>
<dbReference type="SUPFAM" id="SSF55945">
    <property type="entry name" value="TATA-box binding protein-like"/>
    <property type="match status" value="1"/>
</dbReference>
<evidence type="ECO:0000256" key="7">
    <source>
        <dbReference type="ARBA" id="ARBA00023239"/>
    </source>
</evidence>
<dbReference type="AlphaFoldDB" id="A0A3M7IL21"/>
<feature type="compositionally biased region" description="Pro residues" evidence="12">
    <location>
        <begin position="65"/>
        <end position="87"/>
    </location>
</feature>
<dbReference type="GO" id="GO:0140078">
    <property type="term" value="F:class I DNA-(apurinic or apyrimidinic site) endonuclease activity"/>
    <property type="evidence" value="ECO:0007669"/>
    <property type="project" value="UniProtKB-EC"/>
</dbReference>
<sequence length="796" mass="88858">MGALNLAEWQKLPISLTELCINTTLRCGQSFRWRKNDAGVWSMALHNRILTLHQDTDFLYYKSLPPSPSPAPPTPPNSHPPSVAPAEPPDDDTLELIKHYFNLTPNLSKLYEQWSASDPNFAKKAPKFTGVRILKQDAWEALVGFICSSNNNIARISQMVYKLCVNYGPLLGHLDGEAYHDFPTPQALAQNGVETKLRSLGFGYRAKYLYQTACIVSEKGEEWLNALRNPESPMLGTKAEPAGEWKPEGRDGYREAHEALLSLQGVGPKVADCVCLMGLGWGEAVPVDTHVWQIAQRDYKFGRGKHSSLTKQTYDAVGAKFRSLWGQEAGWAHSVLFTADLRAFSERLIAKKEEQKEDVEVKTEAGAEVEEDVTKVDKVLERGVKREPEEGEKKVVEVEEKIVIQVSSAPYQKYSLTDILRHDSAMNCRGEVPSTLPKNCSGPYSGTGYVGNFVDACGIDYAVHCGMHIDSDPFAVYEDVPELSKCMEACDKFPNCTSATHLGSRCLLDANASMKAAHGHPELAALIKGSYRGMRMQTAPPSMVREYRRQASRTTVNPAAATVPVCPNSNGQLYEDDYGALYIISCGAYNTDSYLYHRIICHGHANLVPHPNNDQRGHIDLNGGQQLLYNRGKHRNYKLRSDHNPKLAWDHRDIDTTSVNQYGHIYSTCKHEYSHFHSACNYIDAAGFNKHIDDYRKDHPDIHTGIHAAGVHKHIDNYGANHPNLYASGVDEYIDDHRKDHTDIHSDIHIAAVDKYIDNYGANHSDIHSDLDTTGVHKYINNNGKDHTNIHASCVD</sequence>
<dbReference type="VEuPathDB" id="FungiDB:BTJ68_00684"/>
<keyword evidence="8" id="KW-0539">Nucleus</keyword>
<dbReference type="SUPFAM" id="SSF48150">
    <property type="entry name" value="DNA-glycosylase"/>
    <property type="match status" value="1"/>
</dbReference>
<dbReference type="GO" id="GO:0005634">
    <property type="term" value="C:nucleus"/>
    <property type="evidence" value="ECO:0007669"/>
    <property type="project" value="UniProtKB-SubCell"/>
</dbReference>
<keyword evidence="4" id="KW-0227">DNA damage</keyword>
<dbReference type="Gene3D" id="1.10.1670.10">
    <property type="entry name" value="Helix-hairpin-Helix base-excision DNA repair enzymes (C-terminal)"/>
    <property type="match status" value="1"/>
</dbReference>
<evidence type="ECO:0000313" key="15">
    <source>
        <dbReference type="Proteomes" id="UP000281677"/>
    </source>
</evidence>
<dbReference type="InterPro" id="IPR023170">
    <property type="entry name" value="HhH_base_excis_C"/>
</dbReference>
<keyword evidence="6" id="KW-0234">DNA repair</keyword>
<evidence type="ECO:0000256" key="3">
    <source>
        <dbReference type="ARBA" id="ARBA00012720"/>
    </source>
</evidence>
<comment type="catalytic activity">
    <reaction evidence="11">
        <text>2'-deoxyribonucleotide-(2'-deoxyribose 5'-phosphate)-2'-deoxyribonucleotide-DNA = a 3'-end 2'-deoxyribonucleotide-(2,3-dehydro-2,3-deoxyribose 5'-phosphate)-DNA + a 5'-end 5'-phospho-2'-deoxyribonucleoside-DNA + H(+)</text>
        <dbReference type="Rhea" id="RHEA:66592"/>
        <dbReference type="Rhea" id="RHEA-COMP:13180"/>
        <dbReference type="Rhea" id="RHEA-COMP:16897"/>
        <dbReference type="Rhea" id="RHEA-COMP:17067"/>
        <dbReference type="ChEBI" id="CHEBI:15378"/>
        <dbReference type="ChEBI" id="CHEBI:136412"/>
        <dbReference type="ChEBI" id="CHEBI:157695"/>
        <dbReference type="ChEBI" id="CHEBI:167181"/>
        <dbReference type="EC" id="4.2.99.18"/>
    </reaction>
</comment>
<dbReference type="InterPro" id="IPR052054">
    <property type="entry name" value="Oxidative_DNA_repair_enzyme"/>
</dbReference>